<protein>
    <recommendedName>
        <fullName evidence="2">SLH domain-containing protein</fullName>
    </recommendedName>
</protein>
<accession>A0A1T2X739</accession>
<dbReference type="InterPro" id="IPR014755">
    <property type="entry name" value="Cu-Rt/internalin_Ig-like"/>
</dbReference>
<sequence length="1011" mass="108736">MSNKSYNLSKLQMNKMKDIQGGETKVMKKFLTIALSTAMAFSMFASVAFGAEKELTTQDKYDALTKAGIFAGYTDGTAGLDKEMTRGQFAKVVTKLLSLEEDAAAASKYTDVTANNWAAGFIGAASKAGLMEGFLNQKGKTIFDYNGNVTVEQMAKVLVVATKLDVPATADNGASAWAKGYVDAAIKAGLIPADANFKAAATRAQLVDATYVANEIIEASKISYEVKVVDANNIEVTFSDAKDKVEKFKLDKALEANKENTVTVKRENGKEVTLKFTWTITAANKIESVKADNLKEILVTFDGEVDTKTAGNKDNYDILNKSESIKSVTVANDKKSALILLDEADTSLTNQKEATLKVSNVQNSDKTKTLSGEYKFTPIDVKTPEVKEVKGLGTKAFKVVFSEPVKKAGVFATSNFKVDGKVVNGSVEYKYPNVAIVSTALEVGTHKLTVSNVEDFSGLKVVPVEQEFTVAEDTEAPQIVAATTNDLKEVTLEFNETVKSVEKVYHNAKVNGGTITEVNDNKVTVTFSNPMNMNENTIFVEGVVDYSGNKANREVKVTPTLDVERPTVSKVEIKQDDTSKDHKIVIDFSKSVDKASAETASYYTLKNSDGKAASADGLNSDGHPVTKPVYNADKKTVTINLASKLDEGTYTLEVNSVKDTAYVPNTMLPFTTSVKASVAVDNGIARAWLVKDGSEKNIYVQYKKAVKTDDSAGSATVKAKYTVGGNKLNDEATVVAVAGDTVRITTTQSVTDDAYVEATLIQDIDGNYITTNAGSYVLKAQIGKDKVKVVTDSVKATSREKVEVKFAGKLTSVDKTDFRVKVGDNVQTPSSASLSSDGTIVYLNFNDTNKLPADLHGAVIYTVAQTNTQDGFGSKIEAIDAEHAVAVANKVVPEIDTAGQAFRVVSATDATYYDITFNTTAIVNNNNTTDLTKLFTVLIGKDATVTEVFVPQDTKKITLRVKKDDSVTVSDATLFRVEFKGSANSDVKAIADRDGNALKGFTEGLEYGSAK</sequence>
<evidence type="ECO:0000259" key="2">
    <source>
        <dbReference type="PROSITE" id="PS51272"/>
    </source>
</evidence>
<keyword evidence="4" id="KW-1185">Reference proteome</keyword>
<dbReference type="PROSITE" id="PS51272">
    <property type="entry name" value="SLH"/>
    <property type="match status" value="2"/>
</dbReference>
<dbReference type="Proteomes" id="UP000190188">
    <property type="component" value="Unassembled WGS sequence"/>
</dbReference>
<evidence type="ECO:0000256" key="1">
    <source>
        <dbReference type="ARBA" id="ARBA00022729"/>
    </source>
</evidence>
<evidence type="ECO:0000313" key="4">
    <source>
        <dbReference type="Proteomes" id="UP000190188"/>
    </source>
</evidence>
<dbReference type="Gene3D" id="2.60.40.1220">
    <property type="match status" value="5"/>
</dbReference>
<evidence type="ECO:0000313" key="3">
    <source>
        <dbReference type="EMBL" id="OPA75680.1"/>
    </source>
</evidence>
<reference evidence="3 4" key="1">
    <citation type="submission" date="2017-01" db="EMBL/GenBank/DDBJ databases">
        <title>Genome analysis of Paenibacillus selenitrireducens ES3-24.</title>
        <authorList>
            <person name="Xu D."/>
            <person name="Yao R."/>
            <person name="Zheng S."/>
        </authorList>
    </citation>
    <scope>NUCLEOTIDE SEQUENCE [LARGE SCALE GENOMIC DNA]</scope>
    <source>
        <strain evidence="3 4">ES3-24</strain>
    </source>
</reference>
<comment type="caution">
    <text evidence="3">The sequence shown here is derived from an EMBL/GenBank/DDBJ whole genome shotgun (WGS) entry which is preliminary data.</text>
</comment>
<keyword evidence="1" id="KW-0732">Signal</keyword>
<feature type="domain" description="SLH" evidence="2">
    <location>
        <begin position="105"/>
        <end position="172"/>
    </location>
</feature>
<organism evidence="3 4">
    <name type="scientific">Paenibacillus selenitireducens</name>
    <dbReference type="NCBI Taxonomy" id="1324314"/>
    <lineage>
        <taxon>Bacteria</taxon>
        <taxon>Bacillati</taxon>
        <taxon>Bacillota</taxon>
        <taxon>Bacilli</taxon>
        <taxon>Bacillales</taxon>
        <taxon>Paenibacillaceae</taxon>
        <taxon>Paenibacillus</taxon>
    </lineage>
</organism>
<name>A0A1T2X739_9BACL</name>
<dbReference type="AlphaFoldDB" id="A0A1T2X739"/>
<dbReference type="STRING" id="1324314.BVG16_20320"/>
<dbReference type="InterPro" id="IPR001119">
    <property type="entry name" value="SLH_dom"/>
</dbReference>
<dbReference type="RefSeq" id="WP_078501001.1">
    <property type="nucleotide sequence ID" value="NZ_MSZX01000008.1"/>
</dbReference>
<proteinExistence type="predicted"/>
<dbReference type="OrthoDB" id="1706086at2"/>
<gene>
    <name evidence="3" type="ORF">BVG16_20320</name>
</gene>
<dbReference type="EMBL" id="MSZX01000008">
    <property type="protein sequence ID" value="OPA75680.1"/>
    <property type="molecule type" value="Genomic_DNA"/>
</dbReference>
<feature type="domain" description="SLH" evidence="2">
    <location>
        <begin position="44"/>
        <end position="104"/>
    </location>
</feature>